<dbReference type="VEuPathDB" id="FungiDB:CC1G_13826"/>
<proteinExistence type="predicted"/>
<evidence type="ECO:0000256" key="2">
    <source>
        <dbReference type="SAM" id="Phobius"/>
    </source>
</evidence>
<dbReference type="HOGENOM" id="CLU_1194824_0_0_1"/>
<gene>
    <name evidence="3" type="ORF">CC1G_13826</name>
</gene>
<protein>
    <submittedName>
        <fullName evidence="3">Uncharacterized protein</fullName>
    </submittedName>
</protein>
<dbReference type="EMBL" id="AACS02000002">
    <property type="protein sequence ID" value="EFI28297.1"/>
    <property type="molecule type" value="Genomic_DNA"/>
</dbReference>
<accession>D6RKF1</accession>
<keyword evidence="2" id="KW-1133">Transmembrane helix</keyword>
<dbReference type="Proteomes" id="UP000001861">
    <property type="component" value="Unassembled WGS sequence"/>
</dbReference>
<evidence type="ECO:0000313" key="4">
    <source>
        <dbReference type="Proteomes" id="UP000001861"/>
    </source>
</evidence>
<keyword evidence="2" id="KW-0472">Membrane</keyword>
<feature type="transmembrane region" description="Helical" evidence="2">
    <location>
        <begin position="140"/>
        <end position="161"/>
    </location>
</feature>
<dbReference type="GeneID" id="6016172"/>
<feature type="region of interest" description="Disordered" evidence="1">
    <location>
        <begin position="203"/>
        <end position="232"/>
    </location>
</feature>
<feature type="transmembrane region" description="Helical" evidence="2">
    <location>
        <begin position="33"/>
        <end position="55"/>
    </location>
</feature>
<evidence type="ECO:0000313" key="3">
    <source>
        <dbReference type="EMBL" id="EFI28297.1"/>
    </source>
</evidence>
<dbReference type="InParanoid" id="D6RKF1"/>
<keyword evidence="4" id="KW-1185">Reference proteome</keyword>
<comment type="caution">
    <text evidence="3">The sequence shown here is derived from an EMBL/GenBank/DDBJ whole genome shotgun (WGS) entry which is preliminary data.</text>
</comment>
<feature type="transmembrane region" description="Helical" evidence="2">
    <location>
        <begin position="7"/>
        <end position="27"/>
    </location>
</feature>
<dbReference type="KEGG" id="cci:CC1G_13826"/>
<evidence type="ECO:0000256" key="1">
    <source>
        <dbReference type="SAM" id="MobiDB-lite"/>
    </source>
</evidence>
<keyword evidence="2" id="KW-0812">Transmembrane</keyword>
<reference evidence="3 4" key="1">
    <citation type="journal article" date="2010" name="Proc. Natl. Acad. Sci. U.S.A.">
        <title>Insights into evolution of multicellular fungi from the assembled chromosomes of the mushroom Coprinopsis cinerea (Coprinus cinereus).</title>
        <authorList>
            <person name="Stajich J.E."/>
            <person name="Wilke S.K."/>
            <person name="Ahren D."/>
            <person name="Au C.H."/>
            <person name="Birren B.W."/>
            <person name="Borodovsky M."/>
            <person name="Burns C."/>
            <person name="Canback B."/>
            <person name="Casselton L.A."/>
            <person name="Cheng C.K."/>
            <person name="Deng J."/>
            <person name="Dietrich F.S."/>
            <person name="Fargo D.C."/>
            <person name="Farman M.L."/>
            <person name="Gathman A.C."/>
            <person name="Goldberg J."/>
            <person name="Guigo R."/>
            <person name="Hoegger P.J."/>
            <person name="Hooker J.B."/>
            <person name="Huggins A."/>
            <person name="James T.Y."/>
            <person name="Kamada T."/>
            <person name="Kilaru S."/>
            <person name="Kodira C."/>
            <person name="Kues U."/>
            <person name="Kupfer D."/>
            <person name="Kwan H.S."/>
            <person name="Lomsadze A."/>
            <person name="Li W."/>
            <person name="Lilly W.W."/>
            <person name="Ma L.J."/>
            <person name="Mackey A.J."/>
            <person name="Manning G."/>
            <person name="Martin F."/>
            <person name="Muraguchi H."/>
            <person name="Natvig D.O."/>
            <person name="Palmerini H."/>
            <person name="Ramesh M.A."/>
            <person name="Rehmeyer C.J."/>
            <person name="Roe B.A."/>
            <person name="Shenoy N."/>
            <person name="Stanke M."/>
            <person name="Ter-Hovhannisyan V."/>
            <person name="Tunlid A."/>
            <person name="Velagapudi R."/>
            <person name="Vision T.J."/>
            <person name="Zeng Q."/>
            <person name="Zolan M.E."/>
            <person name="Pukkila P.J."/>
        </authorList>
    </citation>
    <scope>NUCLEOTIDE SEQUENCE [LARGE SCALE GENOMIC DNA]</scope>
    <source>
        <strain evidence="4">Okayama-7 / 130 / ATCC MYA-4618 / FGSC 9003</strain>
    </source>
</reference>
<organism evidence="3 4">
    <name type="scientific">Coprinopsis cinerea (strain Okayama-7 / 130 / ATCC MYA-4618 / FGSC 9003)</name>
    <name type="common">Inky cap fungus</name>
    <name type="synonym">Hormographiella aspergillata</name>
    <dbReference type="NCBI Taxonomy" id="240176"/>
    <lineage>
        <taxon>Eukaryota</taxon>
        <taxon>Fungi</taxon>
        <taxon>Dikarya</taxon>
        <taxon>Basidiomycota</taxon>
        <taxon>Agaricomycotina</taxon>
        <taxon>Agaricomycetes</taxon>
        <taxon>Agaricomycetidae</taxon>
        <taxon>Agaricales</taxon>
        <taxon>Agaricineae</taxon>
        <taxon>Psathyrellaceae</taxon>
        <taxon>Coprinopsis</taxon>
    </lineage>
</organism>
<name>D6RKF1_COPC7</name>
<dbReference type="RefSeq" id="XP_002911791.1">
    <property type="nucleotide sequence ID" value="XM_002911745.1"/>
</dbReference>
<sequence length="232" mass="26084">MKVTFLLNRYIPPLSIVAAVAFEFASLHTSEKAISGVVLFTTALSEVVLFIRVYALSNQSRLTAAFLILFWLVRGPVSSQTPLDDSRWHFIAQSIHISVFGNWLKAADIYELVMLLCLYFGLSKFWFSKNRLTRTFSRDGAYYFIVFSIVSIFNVVFSIIFRGQKHHYLSTPPSSEEGSRRYLNLVEGIEVSWGEFSRDFGENSAWGENDGEETSGPPGVEAKGSGFASAKF</sequence>
<feature type="transmembrane region" description="Helical" evidence="2">
    <location>
        <begin position="109"/>
        <end position="128"/>
    </location>
</feature>
<dbReference type="AlphaFoldDB" id="D6RKF1"/>